<keyword evidence="1" id="KW-0812">Transmembrane</keyword>
<comment type="caution">
    <text evidence="2">The sequence shown here is derived from an EMBL/GenBank/DDBJ whole genome shotgun (WGS) entry which is preliminary data.</text>
</comment>
<gene>
    <name evidence="2" type="ORF">EAH74_32195</name>
</gene>
<evidence type="ECO:0000256" key="1">
    <source>
        <dbReference type="SAM" id="Phobius"/>
    </source>
</evidence>
<sequence length="212" mass="24104">MASDLWNLILNIIAAFIYAGIVWLWKRRGARPIPAPSPSKSNVPFDTVDLDRRSKNLQTAEYAAYKFVFYFTTFAALYLSITTPPLFKALFANSEVFLNNARFVGEYLPAIPIGKSHLQFTFFLISALLYFPLLFVAETITSFVNPLVDSFKEVTERIWTAITMLVFLVFCIPVAATSVWLFYDKTYTASLVSVIFFIILPFVFSQAQAGRR</sequence>
<name>A0A502HK20_9PSED</name>
<organism evidence="2 3">
    <name type="scientific">Pseudomonas mandelii</name>
    <dbReference type="NCBI Taxonomy" id="75612"/>
    <lineage>
        <taxon>Bacteria</taxon>
        <taxon>Pseudomonadati</taxon>
        <taxon>Pseudomonadota</taxon>
        <taxon>Gammaproteobacteria</taxon>
        <taxon>Pseudomonadales</taxon>
        <taxon>Pseudomonadaceae</taxon>
        <taxon>Pseudomonas</taxon>
    </lineage>
</organism>
<proteinExistence type="predicted"/>
<accession>A0A502HK20</accession>
<feature type="transmembrane region" description="Helical" evidence="1">
    <location>
        <begin position="187"/>
        <end position="204"/>
    </location>
</feature>
<dbReference type="EMBL" id="RCZA01000027">
    <property type="protein sequence ID" value="TPG74045.1"/>
    <property type="molecule type" value="Genomic_DNA"/>
</dbReference>
<evidence type="ECO:0000313" key="2">
    <source>
        <dbReference type="EMBL" id="TPG74045.1"/>
    </source>
</evidence>
<keyword evidence="1" id="KW-0472">Membrane</keyword>
<feature type="transmembrane region" description="Helical" evidence="1">
    <location>
        <begin position="158"/>
        <end position="181"/>
    </location>
</feature>
<feature type="transmembrane region" description="Helical" evidence="1">
    <location>
        <begin position="6"/>
        <end position="25"/>
    </location>
</feature>
<reference evidence="2 3" key="1">
    <citation type="journal article" date="2019" name="Environ. Microbiol.">
        <title>Species interactions and distinct microbial communities in high Arctic permafrost affected cryosols are associated with the CH4 and CO2 gas fluxes.</title>
        <authorList>
            <person name="Altshuler I."/>
            <person name="Hamel J."/>
            <person name="Turney S."/>
            <person name="Magnuson E."/>
            <person name="Levesque R."/>
            <person name="Greer C."/>
            <person name="Whyte L.G."/>
        </authorList>
    </citation>
    <scope>NUCLEOTIDE SEQUENCE [LARGE SCALE GENOMIC DNA]</scope>
    <source>
        <strain evidence="2 3">OWC5</strain>
    </source>
</reference>
<dbReference type="AlphaFoldDB" id="A0A502HK20"/>
<keyword evidence="1" id="KW-1133">Transmembrane helix</keyword>
<dbReference type="Proteomes" id="UP000320914">
    <property type="component" value="Unassembled WGS sequence"/>
</dbReference>
<dbReference type="RefSeq" id="WP_140684342.1">
    <property type="nucleotide sequence ID" value="NZ_RCZA01000027.1"/>
</dbReference>
<feature type="transmembrane region" description="Helical" evidence="1">
    <location>
        <begin position="118"/>
        <end position="137"/>
    </location>
</feature>
<evidence type="ECO:0000313" key="3">
    <source>
        <dbReference type="Proteomes" id="UP000320914"/>
    </source>
</evidence>
<protein>
    <submittedName>
        <fullName evidence="2">Uncharacterized protein</fullName>
    </submittedName>
</protein>
<feature type="transmembrane region" description="Helical" evidence="1">
    <location>
        <begin position="62"/>
        <end position="81"/>
    </location>
</feature>